<dbReference type="Pfam" id="PF02752">
    <property type="entry name" value="Arrestin_C"/>
    <property type="match status" value="1"/>
</dbReference>
<dbReference type="SMART" id="SM01017">
    <property type="entry name" value="Arrestin_C"/>
    <property type="match status" value="1"/>
</dbReference>
<dbReference type="Pfam" id="PF00339">
    <property type="entry name" value="Arrestin_N"/>
    <property type="match status" value="1"/>
</dbReference>
<feature type="domain" description="Arrestin C-terminal-like" evidence="3">
    <location>
        <begin position="207"/>
        <end position="342"/>
    </location>
</feature>
<dbReference type="PANTHER" id="PTHR11188:SF17">
    <property type="entry name" value="FI21816P1"/>
    <property type="match status" value="1"/>
</dbReference>
<dbReference type="GO" id="GO:0005737">
    <property type="term" value="C:cytoplasm"/>
    <property type="evidence" value="ECO:0007669"/>
    <property type="project" value="TreeGrafter"/>
</dbReference>
<evidence type="ECO:0000256" key="2">
    <source>
        <dbReference type="SAM" id="MobiDB-lite"/>
    </source>
</evidence>
<evidence type="ECO:0000256" key="1">
    <source>
        <dbReference type="ARBA" id="ARBA00005298"/>
    </source>
</evidence>
<name>A0A210QE25_MIZYE</name>
<evidence type="ECO:0000259" key="3">
    <source>
        <dbReference type="SMART" id="SM01017"/>
    </source>
</evidence>
<feature type="compositionally biased region" description="Basic and acidic residues" evidence="2">
    <location>
        <begin position="1"/>
        <end position="19"/>
    </location>
</feature>
<evidence type="ECO:0000313" key="4">
    <source>
        <dbReference type="EMBL" id="OWF46928.1"/>
    </source>
</evidence>
<reference evidence="4 5" key="1">
    <citation type="journal article" date="2017" name="Nat. Ecol. Evol.">
        <title>Scallop genome provides insights into evolution of bilaterian karyotype and development.</title>
        <authorList>
            <person name="Wang S."/>
            <person name="Zhang J."/>
            <person name="Jiao W."/>
            <person name="Li J."/>
            <person name="Xun X."/>
            <person name="Sun Y."/>
            <person name="Guo X."/>
            <person name="Huan P."/>
            <person name="Dong B."/>
            <person name="Zhang L."/>
            <person name="Hu X."/>
            <person name="Sun X."/>
            <person name="Wang J."/>
            <person name="Zhao C."/>
            <person name="Wang Y."/>
            <person name="Wang D."/>
            <person name="Huang X."/>
            <person name="Wang R."/>
            <person name="Lv J."/>
            <person name="Li Y."/>
            <person name="Zhang Z."/>
            <person name="Liu B."/>
            <person name="Lu W."/>
            <person name="Hui Y."/>
            <person name="Liang J."/>
            <person name="Zhou Z."/>
            <person name="Hou R."/>
            <person name="Li X."/>
            <person name="Liu Y."/>
            <person name="Li H."/>
            <person name="Ning X."/>
            <person name="Lin Y."/>
            <person name="Zhao L."/>
            <person name="Xing Q."/>
            <person name="Dou J."/>
            <person name="Li Y."/>
            <person name="Mao J."/>
            <person name="Guo H."/>
            <person name="Dou H."/>
            <person name="Li T."/>
            <person name="Mu C."/>
            <person name="Jiang W."/>
            <person name="Fu Q."/>
            <person name="Fu X."/>
            <person name="Miao Y."/>
            <person name="Liu J."/>
            <person name="Yu Q."/>
            <person name="Li R."/>
            <person name="Liao H."/>
            <person name="Li X."/>
            <person name="Kong Y."/>
            <person name="Jiang Z."/>
            <person name="Chourrout D."/>
            <person name="Li R."/>
            <person name="Bao Z."/>
        </authorList>
    </citation>
    <scope>NUCLEOTIDE SEQUENCE [LARGE SCALE GENOMIC DNA]</scope>
    <source>
        <strain evidence="4 5">PY_sf001</strain>
    </source>
</reference>
<proteinExistence type="inferred from homology"/>
<feature type="compositionally biased region" description="Acidic residues" evidence="2">
    <location>
        <begin position="357"/>
        <end position="367"/>
    </location>
</feature>
<protein>
    <submittedName>
        <fullName evidence="4">Arrestin domain-containing protein 3</fullName>
    </submittedName>
</protein>
<dbReference type="Proteomes" id="UP000242188">
    <property type="component" value="Unassembled WGS sequence"/>
</dbReference>
<comment type="caution">
    <text evidence="4">The sequence shown here is derived from an EMBL/GenBank/DDBJ whole genome shotgun (WGS) entry which is preliminary data.</text>
</comment>
<comment type="similarity">
    <text evidence="1">Belongs to the arrestin family.</text>
</comment>
<feature type="region of interest" description="Disordered" evidence="2">
    <location>
        <begin position="340"/>
        <end position="367"/>
    </location>
</feature>
<dbReference type="PANTHER" id="PTHR11188">
    <property type="entry name" value="ARRESTIN DOMAIN CONTAINING PROTEIN"/>
    <property type="match status" value="1"/>
</dbReference>
<keyword evidence="5" id="KW-1185">Reference proteome</keyword>
<dbReference type="OrthoDB" id="2333384at2759"/>
<dbReference type="EMBL" id="NEDP02004063">
    <property type="protein sequence ID" value="OWF46928.1"/>
    <property type="molecule type" value="Genomic_DNA"/>
</dbReference>
<dbReference type="GO" id="GO:0015031">
    <property type="term" value="P:protein transport"/>
    <property type="evidence" value="ECO:0007669"/>
    <property type="project" value="TreeGrafter"/>
</dbReference>
<organism evidence="4 5">
    <name type="scientific">Mizuhopecten yessoensis</name>
    <name type="common">Japanese scallop</name>
    <name type="synonym">Patinopecten yessoensis</name>
    <dbReference type="NCBI Taxonomy" id="6573"/>
    <lineage>
        <taxon>Eukaryota</taxon>
        <taxon>Metazoa</taxon>
        <taxon>Spiralia</taxon>
        <taxon>Lophotrochozoa</taxon>
        <taxon>Mollusca</taxon>
        <taxon>Bivalvia</taxon>
        <taxon>Autobranchia</taxon>
        <taxon>Pteriomorphia</taxon>
        <taxon>Pectinida</taxon>
        <taxon>Pectinoidea</taxon>
        <taxon>Pectinidae</taxon>
        <taxon>Mizuhopecten</taxon>
    </lineage>
</organism>
<dbReference type="AlphaFoldDB" id="A0A210QE25"/>
<dbReference type="InterPro" id="IPR011021">
    <property type="entry name" value="Arrestin-like_N"/>
</dbReference>
<dbReference type="InterPro" id="IPR011022">
    <property type="entry name" value="Arrestin_C-like"/>
</dbReference>
<accession>A0A210QE25</accession>
<dbReference type="InterPro" id="IPR014752">
    <property type="entry name" value="Arrestin-like_C"/>
</dbReference>
<gene>
    <name evidence="4" type="ORF">KP79_PYT14937</name>
</gene>
<dbReference type="SUPFAM" id="SSF81296">
    <property type="entry name" value="E set domains"/>
    <property type="match status" value="2"/>
</dbReference>
<dbReference type="Gene3D" id="2.60.40.640">
    <property type="match status" value="2"/>
</dbReference>
<evidence type="ECO:0000313" key="5">
    <source>
        <dbReference type="Proteomes" id="UP000242188"/>
    </source>
</evidence>
<dbReference type="InterPro" id="IPR014756">
    <property type="entry name" value="Ig_E-set"/>
</dbReference>
<dbReference type="InterPro" id="IPR050357">
    <property type="entry name" value="Arrestin_domain-protein"/>
</dbReference>
<feature type="region of interest" description="Disordered" evidence="2">
    <location>
        <begin position="1"/>
        <end position="29"/>
    </location>
</feature>
<sequence length="367" mass="42159">METKKQTKDQPKKVEKEEKPEEEEQKPNLTKSLIKEGSLSLELLTLREDTTFHAGDLVKCLIQLQLTKPLSVKDFKIHLKGYLKTNWTDTVGPKRKNECGVHKEVVHLKEEIKTKKPSQDGSVTFGIGFYSLPVKLDLPDDIVSSFESNRGFVRYYISIRGIVEDKPLLLHLQKIKVVVPYDLSKDPQNMVPLKFIEHQDVVACCCYRGKLKGRLQIDRRAYIPGECITVTGMITNHTKKDMKFTKCSLTLKVTYIKDNWNQKCKKTLLAFVKHGRTKAGENDYWEDVELKVPSHMPPVLLNCKNIQIKYLLKVETEMAWSFPSKHTLFNVVLPVGHISAKPPEEDEEENGQNQDGEKEDELIELEV</sequence>